<dbReference type="PANTHER" id="PTHR31672:SF13">
    <property type="entry name" value="F-BOX PROTEIN CPR30-LIKE"/>
    <property type="match status" value="1"/>
</dbReference>
<comment type="caution">
    <text evidence="2">The sequence shown here is derived from an EMBL/GenBank/DDBJ whole genome shotgun (WGS) entry which is preliminary data.</text>
</comment>
<gene>
    <name evidence="2" type="ORF">CEPIT_LOCUS33431</name>
</gene>
<dbReference type="PROSITE" id="PS50181">
    <property type="entry name" value="FBOX"/>
    <property type="match status" value="1"/>
</dbReference>
<dbReference type="InterPro" id="IPR017451">
    <property type="entry name" value="F-box-assoc_interact_dom"/>
</dbReference>
<proteinExistence type="predicted"/>
<dbReference type="SMART" id="SM00256">
    <property type="entry name" value="FBOX"/>
    <property type="match status" value="1"/>
</dbReference>
<dbReference type="InterPro" id="IPR013187">
    <property type="entry name" value="F-box-assoc_dom_typ3"/>
</dbReference>
<dbReference type="InterPro" id="IPR001810">
    <property type="entry name" value="F-box_dom"/>
</dbReference>
<evidence type="ECO:0000313" key="3">
    <source>
        <dbReference type="Proteomes" id="UP001152523"/>
    </source>
</evidence>
<feature type="domain" description="F-box" evidence="1">
    <location>
        <begin position="11"/>
        <end position="60"/>
    </location>
</feature>
<accession>A0AAV0FEV5</accession>
<dbReference type="Pfam" id="PF08268">
    <property type="entry name" value="FBA_3"/>
    <property type="match status" value="1"/>
</dbReference>
<name>A0AAV0FEV5_9ASTE</name>
<sequence>MTTSFSTSLRMRSTRTPPPDILRYILLRLPVKSLLRLQSVCKEWRSLIQDSDFNHSYSHKERLIVVSESSDTPRHAKLNRFIVSSVNQNFQLEKVYYFTEHLSLLNGTYFHRRHVLGSCNGLVLLSVDTHIFLWNPSTRHCIKVLEHECLKYSVRGFASGFCYDSSRGDYKAVLLLPHFVIVASLRQKEWRQVSFPYDLLSRRASLHFRNIFHLALNDVRFQDFRYSGCEKIVYFDPVSEKFEVLPTSKVKEGGINIIGALGVIQGCLSMALYENHTIEILTMKEYGVAESWVTLYTVSWLQLLVGSYCRVTFYSLKNNVLIWYWGERKIFVIDMMTKERQNVLGGIRDENIVDTCLYVESLASPHEYTWVYEQHKHFSKKIKWIQPTFEKMNEVEEGQQ</sequence>
<dbReference type="SUPFAM" id="SSF81383">
    <property type="entry name" value="F-box domain"/>
    <property type="match status" value="1"/>
</dbReference>
<protein>
    <recommendedName>
        <fullName evidence="1">F-box domain-containing protein</fullName>
    </recommendedName>
</protein>
<organism evidence="2 3">
    <name type="scientific">Cuscuta epithymum</name>
    <dbReference type="NCBI Taxonomy" id="186058"/>
    <lineage>
        <taxon>Eukaryota</taxon>
        <taxon>Viridiplantae</taxon>
        <taxon>Streptophyta</taxon>
        <taxon>Embryophyta</taxon>
        <taxon>Tracheophyta</taxon>
        <taxon>Spermatophyta</taxon>
        <taxon>Magnoliopsida</taxon>
        <taxon>eudicotyledons</taxon>
        <taxon>Gunneridae</taxon>
        <taxon>Pentapetalae</taxon>
        <taxon>asterids</taxon>
        <taxon>lamiids</taxon>
        <taxon>Solanales</taxon>
        <taxon>Convolvulaceae</taxon>
        <taxon>Cuscuteae</taxon>
        <taxon>Cuscuta</taxon>
        <taxon>Cuscuta subgen. Cuscuta</taxon>
    </lineage>
</organism>
<dbReference type="CDD" id="cd22157">
    <property type="entry name" value="F-box_AtFBW1-like"/>
    <property type="match status" value="1"/>
</dbReference>
<keyword evidence="3" id="KW-1185">Reference proteome</keyword>
<dbReference type="PANTHER" id="PTHR31672">
    <property type="entry name" value="BNACNNG10540D PROTEIN"/>
    <property type="match status" value="1"/>
</dbReference>
<evidence type="ECO:0000313" key="2">
    <source>
        <dbReference type="EMBL" id="CAH9134067.1"/>
    </source>
</evidence>
<dbReference type="Gene3D" id="1.20.1280.50">
    <property type="match status" value="1"/>
</dbReference>
<dbReference type="InterPro" id="IPR036047">
    <property type="entry name" value="F-box-like_dom_sf"/>
</dbReference>
<dbReference type="EMBL" id="CAMAPF010000979">
    <property type="protein sequence ID" value="CAH9134067.1"/>
    <property type="molecule type" value="Genomic_DNA"/>
</dbReference>
<dbReference type="Proteomes" id="UP001152523">
    <property type="component" value="Unassembled WGS sequence"/>
</dbReference>
<dbReference type="AlphaFoldDB" id="A0AAV0FEV5"/>
<dbReference type="Pfam" id="PF00646">
    <property type="entry name" value="F-box"/>
    <property type="match status" value="1"/>
</dbReference>
<evidence type="ECO:0000259" key="1">
    <source>
        <dbReference type="PROSITE" id="PS50181"/>
    </source>
</evidence>
<reference evidence="2" key="1">
    <citation type="submission" date="2022-07" db="EMBL/GenBank/DDBJ databases">
        <authorList>
            <person name="Macas J."/>
            <person name="Novak P."/>
            <person name="Neumann P."/>
        </authorList>
    </citation>
    <scope>NUCLEOTIDE SEQUENCE</scope>
</reference>
<dbReference type="NCBIfam" id="TIGR01640">
    <property type="entry name" value="F_box_assoc_1"/>
    <property type="match status" value="1"/>
</dbReference>
<dbReference type="InterPro" id="IPR050796">
    <property type="entry name" value="SCF_F-box_component"/>
</dbReference>